<dbReference type="Proteomes" id="UP000003094">
    <property type="component" value="Unassembled WGS sequence"/>
</dbReference>
<evidence type="ECO:0000313" key="1">
    <source>
        <dbReference type="EMBL" id="EFU43940.1"/>
    </source>
</evidence>
<reference evidence="1 2" key="1">
    <citation type="journal article" date="2010" name="BMC Genomics">
        <title>Genome sequence of the pattern forming Paenibacillus vortex bacterium reveals potential for thriving in complex environments.</title>
        <authorList>
            <person name="Sirota-Madi A."/>
            <person name="Olender T."/>
            <person name="Helman Y."/>
            <person name="Ingham C."/>
            <person name="Brainis I."/>
            <person name="Roth D."/>
            <person name="Hagi E."/>
            <person name="Brodsky L."/>
            <person name="Leshkowitz D."/>
            <person name="Galatenko V."/>
            <person name="Nikolaev V."/>
            <person name="Mugasimangalam R.C."/>
            <person name="Bransburg-Zabary S."/>
            <person name="Gutnick D.L."/>
            <person name="Lancet D."/>
            <person name="Ben-Jacob E."/>
        </authorList>
    </citation>
    <scope>NUCLEOTIDE SEQUENCE [LARGE SCALE GENOMIC DNA]</scope>
    <source>
        <strain evidence="1 2">V453</strain>
    </source>
</reference>
<proteinExistence type="predicted"/>
<dbReference type="AlphaFoldDB" id="A0A2R9T2Z1"/>
<sequence length="43" mass="4937">MTKPSGGIVRVQKRDSGYAILDPFFLSDDQLSWKAGKFKRKYT</sequence>
<protein>
    <submittedName>
        <fullName evidence="1">Uncharacterized protein</fullName>
    </submittedName>
</protein>
<keyword evidence="2" id="KW-1185">Reference proteome</keyword>
<gene>
    <name evidence="1" type="ORF">PVOR_02005</name>
</gene>
<dbReference type="KEGG" id="pvo:PVOR_02005"/>
<name>A0A2R9T2Z1_9BACL</name>
<organism evidence="1 2">
    <name type="scientific">Paenibacillus vortex V453</name>
    <dbReference type="NCBI Taxonomy" id="715225"/>
    <lineage>
        <taxon>Bacteria</taxon>
        <taxon>Bacillati</taxon>
        <taxon>Bacillota</taxon>
        <taxon>Bacilli</taxon>
        <taxon>Bacillales</taxon>
        <taxon>Paenibacillaceae</taxon>
        <taxon>Paenibacillus</taxon>
    </lineage>
</organism>
<dbReference type="EMBL" id="ADHJ01000001">
    <property type="protein sequence ID" value="EFU43940.1"/>
    <property type="molecule type" value="Genomic_DNA"/>
</dbReference>
<accession>A0A2R9T2Z1</accession>
<comment type="caution">
    <text evidence="1">The sequence shown here is derived from an EMBL/GenBank/DDBJ whole genome shotgun (WGS) entry which is preliminary data.</text>
</comment>
<evidence type="ECO:0000313" key="2">
    <source>
        <dbReference type="Proteomes" id="UP000003094"/>
    </source>
</evidence>